<protein>
    <recommendedName>
        <fullName evidence="2">DUF7702 domain-containing protein</fullName>
    </recommendedName>
</protein>
<accession>A0A8K0J7H8</accession>
<comment type="caution">
    <text evidence="3">The sequence shown here is derived from an EMBL/GenBank/DDBJ whole genome shotgun (WGS) entry which is preliminary data.</text>
</comment>
<dbReference type="Proteomes" id="UP000811619">
    <property type="component" value="Unassembled WGS sequence"/>
</dbReference>
<feature type="domain" description="DUF7702" evidence="2">
    <location>
        <begin position="6"/>
        <end position="244"/>
    </location>
</feature>
<feature type="transmembrane region" description="Helical" evidence="1">
    <location>
        <begin position="67"/>
        <end position="93"/>
    </location>
</feature>
<organism evidence="3 4">
    <name type="scientific">Claviceps africana</name>
    <dbReference type="NCBI Taxonomy" id="83212"/>
    <lineage>
        <taxon>Eukaryota</taxon>
        <taxon>Fungi</taxon>
        <taxon>Dikarya</taxon>
        <taxon>Ascomycota</taxon>
        <taxon>Pezizomycotina</taxon>
        <taxon>Sordariomycetes</taxon>
        <taxon>Hypocreomycetidae</taxon>
        <taxon>Hypocreales</taxon>
        <taxon>Clavicipitaceae</taxon>
        <taxon>Claviceps</taxon>
    </lineage>
</organism>
<keyword evidence="1" id="KW-0812">Transmembrane</keyword>
<name>A0A8K0J7H8_9HYPO</name>
<keyword evidence="1" id="KW-0472">Membrane</keyword>
<dbReference type="InterPro" id="IPR056119">
    <property type="entry name" value="DUF7702"/>
</dbReference>
<dbReference type="Pfam" id="PF24800">
    <property type="entry name" value="DUF7702"/>
    <property type="match status" value="1"/>
</dbReference>
<keyword evidence="1" id="KW-1133">Transmembrane helix</keyword>
<proteinExistence type="predicted"/>
<evidence type="ECO:0000259" key="2">
    <source>
        <dbReference type="Pfam" id="PF24800"/>
    </source>
</evidence>
<keyword evidence="4" id="KW-1185">Reference proteome</keyword>
<reference evidence="3" key="1">
    <citation type="journal article" date="2020" name="bioRxiv">
        <title>Whole genome comparisons of ergot fungi reveals the divergence and evolution of species within the genus Claviceps are the result of varying mechanisms driving genome evolution and host range expansion.</title>
        <authorList>
            <person name="Wyka S.A."/>
            <person name="Mondo S.J."/>
            <person name="Liu M."/>
            <person name="Dettman J."/>
            <person name="Nalam V."/>
            <person name="Broders K.D."/>
        </authorList>
    </citation>
    <scope>NUCLEOTIDE SEQUENCE</scope>
    <source>
        <strain evidence="3">CCC 489</strain>
    </source>
</reference>
<feature type="transmembrane region" description="Helical" evidence="1">
    <location>
        <begin position="187"/>
        <end position="211"/>
    </location>
</feature>
<evidence type="ECO:0000256" key="1">
    <source>
        <dbReference type="SAM" id="Phobius"/>
    </source>
</evidence>
<feature type="transmembrane region" description="Helical" evidence="1">
    <location>
        <begin position="155"/>
        <end position="175"/>
    </location>
</feature>
<feature type="transmembrane region" description="Helical" evidence="1">
    <location>
        <begin position="217"/>
        <end position="242"/>
    </location>
</feature>
<feature type="transmembrane region" description="Helical" evidence="1">
    <location>
        <begin position="114"/>
        <end position="135"/>
    </location>
</feature>
<dbReference type="PANTHER" id="PTHR42109">
    <property type="entry name" value="UNPLACED GENOMIC SCAFFOLD UM_SCAF_CONTIG_1.265, WHOLE GENOME SHOTGUN SEQUENCE"/>
    <property type="match status" value="1"/>
</dbReference>
<evidence type="ECO:0000313" key="3">
    <source>
        <dbReference type="EMBL" id="KAG5925314.1"/>
    </source>
</evidence>
<sequence length="265" mass="29034">MPQLGAYDIISIVGIPIYVGFLACAIWLCVKHGFFNSEGWHFIIIIAISRLISFGLRLALLSDPANMSIWLGWVVINSLGLGPLILLLLSLVMHVFECINRQGHVVLRPLYQRVIKLLVLVAIILSIVGGTNSSYGIEGGVISIKFNALTHVGTGLLIGATVILCGEAGLALRCHMQGFAAQREHRIILGVLASLPFVILRLVYSCLTVLAHINSSVWLYLCLAILTEVAVVLMLEVLGLMLEKIPRRTKGQNDPEMLTFEQSKQ</sequence>
<feature type="transmembrane region" description="Helical" evidence="1">
    <location>
        <begin position="42"/>
        <end position="61"/>
    </location>
</feature>
<dbReference type="EMBL" id="SRPY01000387">
    <property type="protein sequence ID" value="KAG5925314.1"/>
    <property type="molecule type" value="Genomic_DNA"/>
</dbReference>
<dbReference type="OrthoDB" id="2560628at2759"/>
<gene>
    <name evidence="3" type="ORF">E4U42_004412</name>
</gene>
<dbReference type="PANTHER" id="PTHR42109:SF2">
    <property type="entry name" value="INTEGRAL MEMBRANE PROTEIN"/>
    <property type="match status" value="1"/>
</dbReference>
<evidence type="ECO:0000313" key="4">
    <source>
        <dbReference type="Proteomes" id="UP000811619"/>
    </source>
</evidence>
<dbReference type="AlphaFoldDB" id="A0A8K0J7H8"/>
<feature type="transmembrane region" description="Helical" evidence="1">
    <location>
        <begin position="6"/>
        <end position="30"/>
    </location>
</feature>